<gene>
    <name evidence="2" type="ORF">A1O5_09837</name>
</gene>
<comment type="caution">
    <text evidence="2">The sequence shown here is derived from an EMBL/GenBank/DDBJ whole genome shotgun (WGS) entry which is preliminary data.</text>
</comment>
<name>W9WQB1_9EURO</name>
<dbReference type="HOGENOM" id="CLU_993989_0_0_1"/>
<evidence type="ECO:0000313" key="2">
    <source>
        <dbReference type="EMBL" id="EXJ67190.1"/>
    </source>
</evidence>
<organism evidence="2 3">
    <name type="scientific">Cladophialophora psammophila CBS 110553</name>
    <dbReference type="NCBI Taxonomy" id="1182543"/>
    <lineage>
        <taxon>Eukaryota</taxon>
        <taxon>Fungi</taxon>
        <taxon>Dikarya</taxon>
        <taxon>Ascomycota</taxon>
        <taxon>Pezizomycotina</taxon>
        <taxon>Eurotiomycetes</taxon>
        <taxon>Chaetothyriomycetidae</taxon>
        <taxon>Chaetothyriales</taxon>
        <taxon>Herpotrichiellaceae</taxon>
        <taxon>Cladophialophora</taxon>
    </lineage>
</organism>
<dbReference type="RefSeq" id="XP_007748605.1">
    <property type="nucleotide sequence ID" value="XM_007750415.1"/>
</dbReference>
<dbReference type="OrthoDB" id="4153214at2759"/>
<dbReference type="Proteomes" id="UP000019471">
    <property type="component" value="Unassembled WGS sequence"/>
</dbReference>
<proteinExistence type="predicted"/>
<dbReference type="GeneID" id="19194532"/>
<feature type="region of interest" description="Disordered" evidence="1">
    <location>
        <begin position="163"/>
        <end position="195"/>
    </location>
</feature>
<evidence type="ECO:0000256" key="1">
    <source>
        <dbReference type="SAM" id="MobiDB-lite"/>
    </source>
</evidence>
<feature type="compositionally biased region" description="Basic and acidic residues" evidence="1">
    <location>
        <begin position="261"/>
        <end position="271"/>
    </location>
</feature>
<feature type="region of interest" description="Disordered" evidence="1">
    <location>
        <begin position="260"/>
        <end position="280"/>
    </location>
</feature>
<keyword evidence="3" id="KW-1185">Reference proteome</keyword>
<dbReference type="AlphaFoldDB" id="W9WQB1"/>
<reference evidence="2 3" key="1">
    <citation type="submission" date="2013-03" db="EMBL/GenBank/DDBJ databases">
        <title>The Genome Sequence of Cladophialophora psammophila CBS 110553.</title>
        <authorList>
            <consortium name="The Broad Institute Genomics Platform"/>
            <person name="Cuomo C."/>
            <person name="de Hoog S."/>
            <person name="Gorbushina A."/>
            <person name="Walker B."/>
            <person name="Young S.K."/>
            <person name="Zeng Q."/>
            <person name="Gargeya S."/>
            <person name="Fitzgerald M."/>
            <person name="Haas B."/>
            <person name="Abouelleil A."/>
            <person name="Allen A.W."/>
            <person name="Alvarado L."/>
            <person name="Arachchi H.M."/>
            <person name="Berlin A.M."/>
            <person name="Chapman S.B."/>
            <person name="Gainer-Dewar J."/>
            <person name="Goldberg J."/>
            <person name="Griggs A."/>
            <person name="Gujja S."/>
            <person name="Hansen M."/>
            <person name="Howarth C."/>
            <person name="Imamovic A."/>
            <person name="Ireland A."/>
            <person name="Larimer J."/>
            <person name="McCowan C."/>
            <person name="Murphy C."/>
            <person name="Pearson M."/>
            <person name="Poon T.W."/>
            <person name="Priest M."/>
            <person name="Roberts A."/>
            <person name="Saif S."/>
            <person name="Shea T."/>
            <person name="Sisk P."/>
            <person name="Sykes S."/>
            <person name="Wortman J."/>
            <person name="Nusbaum C."/>
            <person name="Birren B."/>
        </authorList>
    </citation>
    <scope>NUCLEOTIDE SEQUENCE [LARGE SCALE GENOMIC DNA]</scope>
    <source>
        <strain evidence="2 3">CBS 110553</strain>
    </source>
</reference>
<feature type="region of interest" description="Disordered" evidence="1">
    <location>
        <begin position="64"/>
        <end position="102"/>
    </location>
</feature>
<protein>
    <submittedName>
        <fullName evidence="2">Uncharacterized protein</fullName>
    </submittedName>
</protein>
<accession>W9WQB1</accession>
<dbReference type="EMBL" id="AMGX01000017">
    <property type="protein sequence ID" value="EXJ67190.1"/>
    <property type="molecule type" value="Genomic_DNA"/>
</dbReference>
<evidence type="ECO:0000313" key="3">
    <source>
        <dbReference type="Proteomes" id="UP000019471"/>
    </source>
</evidence>
<sequence>MSNTGVKKAQEDCCLAGHGSILGQGRSESTSDNVISTTRAVGIDDSAVDGEEIEAETKDARWAGRTAPCPSRNPALASILSPPETPRSLVSEDGVESGDTKFYTPSESVARRNDTFTGHLVQLDRTESPRALTAYLPVPQSWRHTSEVNLDQMIDEAMDEGGWRRNQTSRPRTVLAPMPPNMAEASTPGRHLASPSCWPDSETIWRFGHLDREENQRVKRDLETLKQDDEMSGYRRTLAASWALASVVAWESEGPVRLGRQMRDPEGEHGASVEPSCIAA</sequence>